<dbReference type="Pfam" id="PF00080">
    <property type="entry name" value="Sod_Cu"/>
    <property type="match status" value="1"/>
</dbReference>
<dbReference type="InterPro" id="IPR036423">
    <property type="entry name" value="SOD-like_Cu/Zn_dom_sf"/>
</dbReference>
<evidence type="ECO:0000313" key="3">
    <source>
        <dbReference type="EMBL" id="QDS74771.1"/>
    </source>
</evidence>
<name>A0A517LGK4_9PEZI</name>
<dbReference type="InterPro" id="IPR001424">
    <property type="entry name" value="SOD_Cu_Zn_dom"/>
</dbReference>
<dbReference type="PANTHER" id="PTHR10003">
    <property type="entry name" value="SUPEROXIDE DISMUTASE CU-ZN -RELATED"/>
    <property type="match status" value="1"/>
</dbReference>
<dbReference type="GO" id="GO:0006801">
    <property type="term" value="P:superoxide metabolic process"/>
    <property type="evidence" value="ECO:0007669"/>
    <property type="project" value="InterPro"/>
</dbReference>
<dbReference type="STRING" id="50376.A0A517LGK4"/>
<organism evidence="3 4">
    <name type="scientific">Venturia effusa</name>
    <dbReference type="NCBI Taxonomy" id="50376"/>
    <lineage>
        <taxon>Eukaryota</taxon>
        <taxon>Fungi</taxon>
        <taxon>Dikarya</taxon>
        <taxon>Ascomycota</taxon>
        <taxon>Pezizomycotina</taxon>
        <taxon>Dothideomycetes</taxon>
        <taxon>Pleosporomycetidae</taxon>
        <taxon>Venturiales</taxon>
        <taxon>Venturiaceae</taxon>
        <taxon>Venturia</taxon>
    </lineage>
</organism>
<gene>
    <name evidence="3" type="ORF">FKW77_001589</name>
</gene>
<dbReference type="AlphaFoldDB" id="A0A517LGK4"/>
<sequence>MRSSAVLLLCAAVANAQVKMCPLPPANASVPAAVPAPKVSNDPCGAMYIAELKTGSATGSVELSPEETGIEIKVKLTLPAVGMPFMWHIHAKPVPADGNCTGTAAHFDPYAISAGCMCDKSKRQFCQLGDESGKWGNITAGGAFAATYKDEFLSLKTGDKAFVGDKSIVIHSFDNKRIACANITEMKM</sequence>
<keyword evidence="1" id="KW-0732">Signal</keyword>
<keyword evidence="4" id="KW-1185">Reference proteome</keyword>
<feature type="chain" id="PRO_5021975640" description="Superoxide dismutase copper/zinc binding domain-containing protein" evidence="1">
    <location>
        <begin position="17"/>
        <end position="188"/>
    </location>
</feature>
<dbReference type="OrthoDB" id="159229at2759"/>
<dbReference type="Gene3D" id="2.60.40.200">
    <property type="entry name" value="Superoxide dismutase, copper/zinc binding domain"/>
    <property type="match status" value="1"/>
</dbReference>
<evidence type="ECO:0000313" key="4">
    <source>
        <dbReference type="Proteomes" id="UP000316270"/>
    </source>
</evidence>
<feature type="signal peptide" evidence="1">
    <location>
        <begin position="1"/>
        <end position="16"/>
    </location>
</feature>
<dbReference type="SUPFAM" id="SSF49329">
    <property type="entry name" value="Cu,Zn superoxide dismutase-like"/>
    <property type="match status" value="1"/>
</dbReference>
<evidence type="ECO:0000256" key="1">
    <source>
        <dbReference type="SAM" id="SignalP"/>
    </source>
</evidence>
<dbReference type="InterPro" id="IPR024134">
    <property type="entry name" value="SOD_Cu/Zn_/chaperone"/>
</dbReference>
<protein>
    <recommendedName>
        <fullName evidence="2">Superoxide dismutase copper/zinc binding domain-containing protein</fullName>
    </recommendedName>
</protein>
<proteinExistence type="predicted"/>
<dbReference type="Proteomes" id="UP000316270">
    <property type="component" value="Chromosome 12"/>
</dbReference>
<reference evidence="3 4" key="1">
    <citation type="submission" date="2019-07" db="EMBL/GenBank/DDBJ databases">
        <title>Finished genome of Venturia effusa.</title>
        <authorList>
            <person name="Young C.A."/>
            <person name="Cox M.P."/>
            <person name="Ganley A.R.D."/>
            <person name="David W.J."/>
        </authorList>
    </citation>
    <scope>NUCLEOTIDE SEQUENCE [LARGE SCALE GENOMIC DNA]</scope>
    <source>
        <strain evidence="4">albino</strain>
    </source>
</reference>
<dbReference type="EMBL" id="CP042196">
    <property type="protein sequence ID" value="QDS74771.1"/>
    <property type="molecule type" value="Genomic_DNA"/>
</dbReference>
<feature type="domain" description="Superoxide dismutase copper/zinc binding" evidence="2">
    <location>
        <begin position="58"/>
        <end position="174"/>
    </location>
</feature>
<dbReference type="GO" id="GO:0005507">
    <property type="term" value="F:copper ion binding"/>
    <property type="evidence" value="ECO:0007669"/>
    <property type="project" value="InterPro"/>
</dbReference>
<accession>A0A517LGK4</accession>
<evidence type="ECO:0000259" key="2">
    <source>
        <dbReference type="Pfam" id="PF00080"/>
    </source>
</evidence>